<proteinExistence type="inferred from homology"/>
<sequence>ALHFYIDAGVDETIGHDSVSRFAESRETTLQQVANVGSHRAALVLPDQLRPQATTEAETSAKVLASGASNLAALFAAMEGFNACPLKKTATNTVFGVGNPEATIMLVGEAPGAEEDRQGQPFVGVSGQLLDRMLASIGLDREAVFITNMLAWRPPGNRKPTPEETSMCLPFIRRQIELIAPRVLVFVGGTSATTLLDNRAGITRMRGRWFDYPVRSGGSGVDIPAMPIFHPAYLLRQPALKRMAWIDLQAIKARLEDIA</sequence>
<evidence type="ECO:0000256" key="5">
    <source>
        <dbReference type="ARBA" id="ARBA00022485"/>
    </source>
</evidence>
<dbReference type="NCBIfam" id="TIGR00758">
    <property type="entry name" value="UDG_fam4"/>
    <property type="match status" value="1"/>
</dbReference>
<keyword evidence="6" id="KW-0479">Metal-binding</keyword>
<dbReference type="SMART" id="SM00987">
    <property type="entry name" value="UreE_C"/>
    <property type="match status" value="1"/>
</dbReference>
<dbReference type="Gene3D" id="3.40.470.10">
    <property type="entry name" value="Uracil-DNA glycosylase-like domain"/>
    <property type="match status" value="1"/>
</dbReference>
<keyword evidence="9" id="KW-0408">Iron</keyword>
<reference evidence="13" key="1">
    <citation type="submission" date="2018-05" db="EMBL/GenBank/DDBJ databases">
        <authorList>
            <person name="Lanie J.A."/>
            <person name="Ng W.-L."/>
            <person name="Kazmierczak K.M."/>
            <person name="Andrzejewski T.M."/>
            <person name="Davidsen T.M."/>
            <person name="Wayne K.J."/>
            <person name="Tettelin H."/>
            <person name="Glass J.I."/>
            <person name="Rusch D."/>
            <person name="Podicherti R."/>
            <person name="Tsui H.-C.T."/>
            <person name="Winkler M.E."/>
        </authorList>
    </citation>
    <scope>NUCLEOTIDE SEQUENCE</scope>
</reference>
<feature type="domain" description="Uracil-DNA glycosylase-like" evidence="12">
    <location>
        <begin position="95"/>
        <end position="249"/>
    </location>
</feature>
<evidence type="ECO:0000256" key="8">
    <source>
        <dbReference type="ARBA" id="ARBA00022801"/>
    </source>
</evidence>
<accession>A0A382G3H5</accession>
<keyword evidence="8" id="KW-0378">Hydrolase</keyword>
<evidence type="ECO:0000259" key="12">
    <source>
        <dbReference type="SMART" id="SM00986"/>
    </source>
</evidence>
<evidence type="ECO:0000313" key="13">
    <source>
        <dbReference type="EMBL" id="SVB69818.1"/>
    </source>
</evidence>
<feature type="non-terminal residue" evidence="13">
    <location>
        <position position="1"/>
    </location>
</feature>
<dbReference type="InterPro" id="IPR005122">
    <property type="entry name" value="Uracil-DNA_glycosylase-like"/>
</dbReference>
<dbReference type="GO" id="GO:0046872">
    <property type="term" value="F:metal ion binding"/>
    <property type="evidence" value="ECO:0007669"/>
    <property type="project" value="UniProtKB-KW"/>
</dbReference>
<dbReference type="PANTHER" id="PTHR33693">
    <property type="entry name" value="TYPE-5 URACIL-DNA GLYCOSYLASE"/>
    <property type="match status" value="1"/>
</dbReference>
<dbReference type="CDD" id="cd10030">
    <property type="entry name" value="UDG-F4_TTUDGA_SPO1dp_like"/>
    <property type="match status" value="1"/>
</dbReference>
<comment type="similarity">
    <text evidence="2">Belongs to the uracil-DNA glycosylase (UDG) superfamily. Type 4 (UDGa) family.</text>
</comment>
<organism evidence="13">
    <name type="scientific">marine metagenome</name>
    <dbReference type="NCBI Taxonomy" id="408172"/>
    <lineage>
        <taxon>unclassified sequences</taxon>
        <taxon>metagenomes</taxon>
        <taxon>ecological metagenomes</taxon>
    </lineage>
</organism>
<protein>
    <recommendedName>
        <fullName evidence="4">Type-4 uracil-DNA glycosylase</fullName>
        <ecNumber evidence="3">3.2.2.27</ecNumber>
    </recommendedName>
</protein>
<evidence type="ECO:0000256" key="3">
    <source>
        <dbReference type="ARBA" id="ARBA00012030"/>
    </source>
</evidence>
<dbReference type="SMART" id="SM00986">
    <property type="entry name" value="UDG"/>
    <property type="match status" value="1"/>
</dbReference>
<dbReference type="SUPFAM" id="SSF52141">
    <property type="entry name" value="Uracil-DNA glycosylase-like"/>
    <property type="match status" value="1"/>
</dbReference>
<comment type="catalytic activity">
    <reaction evidence="1">
        <text>Hydrolyzes single-stranded DNA or mismatched double-stranded DNA and polynucleotides, releasing free uracil.</text>
        <dbReference type="EC" id="3.2.2.27"/>
    </reaction>
</comment>
<dbReference type="GO" id="GO:0004844">
    <property type="term" value="F:uracil DNA N-glycosylase activity"/>
    <property type="evidence" value="ECO:0007669"/>
    <property type="project" value="UniProtKB-EC"/>
</dbReference>
<evidence type="ECO:0000256" key="9">
    <source>
        <dbReference type="ARBA" id="ARBA00023004"/>
    </source>
</evidence>
<dbReference type="AlphaFoldDB" id="A0A382G3H5"/>
<name>A0A382G3H5_9ZZZZ</name>
<evidence type="ECO:0000256" key="4">
    <source>
        <dbReference type="ARBA" id="ARBA00019403"/>
    </source>
</evidence>
<evidence type="ECO:0000256" key="6">
    <source>
        <dbReference type="ARBA" id="ARBA00022723"/>
    </source>
</evidence>
<dbReference type="GO" id="GO:0051539">
    <property type="term" value="F:4 iron, 4 sulfur cluster binding"/>
    <property type="evidence" value="ECO:0007669"/>
    <property type="project" value="UniProtKB-KW"/>
</dbReference>
<dbReference type="EC" id="3.2.2.27" evidence="3"/>
<dbReference type="InterPro" id="IPR036895">
    <property type="entry name" value="Uracil-DNA_glycosylase-like_sf"/>
</dbReference>
<dbReference type="Pfam" id="PF03167">
    <property type="entry name" value="UDG"/>
    <property type="match status" value="1"/>
</dbReference>
<keyword evidence="11" id="KW-0234">DNA repair</keyword>
<dbReference type="InterPro" id="IPR051536">
    <property type="entry name" value="UDG_Type-4/5"/>
</dbReference>
<keyword evidence="5" id="KW-0004">4Fe-4S</keyword>
<evidence type="ECO:0000256" key="10">
    <source>
        <dbReference type="ARBA" id="ARBA00023014"/>
    </source>
</evidence>
<keyword evidence="10" id="KW-0411">Iron-sulfur</keyword>
<dbReference type="GO" id="GO:0006281">
    <property type="term" value="P:DNA repair"/>
    <property type="evidence" value="ECO:0007669"/>
    <property type="project" value="UniProtKB-KW"/>
</dbReference>
<keyword evidence="7" id="KW-0227">DNA damage</keyword>
<dbReference type="PANTHER" id="PTHR33693:SF1">
    <property type="entry name" value="TYPE-4 URACIL-DNA GLYCOSYLASE"/>
    <property type="match status" value="1"/>
</dbReference>
<evidence type="ECO:0000256" key="7">
    <source>
        <dbReference type="ARBA" id="ARBA00022763"/>
    </source>
</evidence>
<gene>
    <name evidence="13" type="ORF">METZ01_LOCUS222672</name>
</gene>
<dbReference type="EMBL" id="UINC01053376">
    <property type="protein sequence ID" value="SVB69818.1"/>
    <property type="molecule type" value="Genomic_DNA"/>
</dbReference>
<evidence type="ECO:0000256" key="11">
    <source>
        <dbReference type="ARBA" id="ARBA00023204"/>
    </source>
</evidence>
<evidence type="ECO:0000256" key="1">
    <source>
        <dbReference type="ARBA" id="ARBA00001400"/>
    </source>
</evidence>
<evidence type="ECO:0000256" key="2">
    <source>
        <dbReference type="ARBA" id="ARBA00006521"/>
    </source>
</evidence>
<dbReference type="InterPro" id="IPR005273">
    <property type="entry name" value="Ura-DNA_glyco_family4"/>
</dbReference>